<evidence type="ECO:0000259" key="2">
    <source>
        <dbReference type="Pfam" id="PF00611"/>
    </source>
</evidence>
<accession>A0AAD8F5E2</accession>
<dbReference type="AlphaFoldDB" id="A0AAD8F5E2"/>
<dbReference type="Gene3D" id="1.20.1270.60">
    <property type="entry name" value="Arfaptin homology (AH) domain/BAR domain"/>
    <property type="match status" value="1"/>
</dbReference>
<dbReference type="InterPro" id="IPR027267">
    <property type="entry name" value="AH/BAR_dom_sf"/>
</dbReference>
<feature type="domain" description="FCH" evidence="2">
    <location>
        <begin position="8"/>
        <end position="54"/>
    </location>
</feature>
<proteinExistence type="predicted"/>
<organism evidence="3 4">
    <name type="scientific">Biomphalaria pfeifferi</name>
    <name type="common">Bloodfluke planorb</name>
    <name type="synonym">Freshwater snail</name>
    <dbReference type="NCBI Taxonomy" id="112525"/>
    <lineage>
        <taxon>Eukaryota</taxon>
        <taxon>Metazoa</taxon>
        <taxon>Spiralia</taxon>
        <taxon>Lophotrochozoa</taxon>
        <taxon>Mollusca</taxon>
        <taxon>Gastropoda</taxon>
        <taxon>Heterobranchia</taxon>
        <taxon>Euthyneura</taxon>
        <taxon>Panpulmonata</taxon>
        <taxon>Hygrophila</taxon>
        <taxon>Lymnaeoidea</taxon>
        <taxon>Planorbidae</taxon>
        <taxon>Biomphalaria</taxon>
    </lineage>
</organism>
<comment type="caution">
    <text evidence="3">The sequence shown here is derived from an EMBL/GenBank/DDBJ whole genome shotgun (WGS) entry which is preliminary data.</text>
</comment>
<sequence length="60" mass="7276">IRQQLNDQLKCLEIKLDTEVSIVTELQEFFKRRAEVEMEYSRNLDKLVKNMIARHRAEKQ</sequence>
<dbReference type="Pfam" id="PF00611">
    <property type="entry name" value="FCH"/>
    <property type="match status" value="1"/>
</dbReference>
<dbReference type="InterPro" id="IPR051627">
    <property type="entry name" value="SLIT-ROBO_RhoGAP"/>
</dbReference>
<dbReference type="InterPro" id="IPR001060">
    <property type="entry name" value="FCH_dom"/>
</dbReference>
<keyword evidence="4" id="KW-1185">Reference proteome</keyword>
<feature type="non-terminal residue" evidence="3">
    <location>
        <position position="1"/>
    </location>
</feature>
<dbReference type="SUPFAM" id="SSF103657">
    <property type="entry name" value="BAR/IMD domain-like"/>
    <property type="match status" value="1"/>
</dbReference>
<dbReference type="EMBL" id="JASAOG010000099">
    <property type="protein sequence ID" value="KAK0051905.1"/>
    <property type="molecule type" value="Genomic_DNA"/>
</dbReference>
<name>A0AAD8F5E2_BIOPF</name>
<reference evidence="3" key="2">
    <citation type="submission" date="2023-04" db="EMBL/GenBank/DDBJ databases">
        <authorList>
            <person name="Bu L."/>
            <person name="Lu L."/>
            <person name="Laidemitt M.R."/>
            <person name="Zhang S.M."/>
            <person name="Mutuku M."/>
            <person name="Mkoji G."/>
            <person name="Steinauer M."/>
            <person name="Loker E.S."/>
        </authorList>
    </citation>
    <scope>NUCLEOTIDE SEQUENCE</scope>
    <source>
        <strain evidence="3">KasaAsao</strain>
        <tissue evidence="3">Whole Snail</tissue>
    </source>
</reference>
<feature type="non-terminal residue" evidence="3">
    <location>
        <position position="60"/>
    </location>
</feature>
<dbReference type="PANTHER" id="PTHR14166">
    <property type="entry name" value="SLIT-ROBO RHO GTPASE ACTIVATING PROTEIN"/>
    <property type="match status" value="1"/>
</dbReference>
<evidence type="ECO:0000256" key="1">
    <source>
        <dbReference type="ARBA" id="ARBA00023054"/>
    </source>
</evidence>
<dbReference type="Proteomes" id="UP001233172">
    <property type="component" value="Unassembled WGS sequence"/>
</dbReference>
<keyword evidence="1" id="KW-0175">Coiled coil</keyword>
<evidence type="ECO:0000313" key="4">
    <source>
        <dbReference type="Proteomes" id="UP001233172"/>
    </source>
</evidence>
<reference evidence="3" key="1">
    <citation type="journal article" date="2023" name="PLoS Negl. Trop. Dis.">
        <title>A genome sequence for Biomphalaria pfeifferi, the major vector snail for the human-infecting parasite Schistosoma mansoni.</title>
        <authorList>
            <person name="Bu L."/>
            <person name="Lu L."/>
            <person name="Laidemitt M.R."/>
            <person name="Zhang S.M."/>
            <person name="Mutuku M."/>
            <person name="Mkoji G."/>
            <person name="Steinauer M."/>
            <person name="Loker E.S."/>
        </authorList>
    </citation>
    <scope>NUCLEOTIDE SEQUENCE</scope>
    <source>
        <strain evidence="3">KasaAsao</strain>
    </source>
</reference>
<protein>
    <submittedName>
        <fullName evidence="3">SLIT-ROBO Rho GTPase-activating protein 1-like isoform X5</fullName>
    </submittedName>
</protein>
<gene>
    <name evidence="3" type="ORF">Bpfe_018675</name>
</gene>
<evidence type="ECO:0000313" key="3">
    <source>
        <dbReference type="EMBL" id="KAK0051905.1"/>
    </source>
</evidence>